<dbReference type="AlphaFoldDB" id="A0A1B7HQR2"/>
<accession>A0A1B7HQR2</accession>
<dbReference type="RefSeq" id="WP_064518003.1">
    <property type="nucleotide sequence ID" value="NZ_LXEP01000033.1"/>
</dbReference>
<reference evidence="1 2" key="1">
    <citation type="submission" date="2016-04" db="EMBL/GenBank/DDBJ databases">
        <title>ATOL: Assembling a taxonomically balanced genome-scale reconstruction of the evolutionary history of the Enterobacteriaceae.</title>
        <authorList>
            <person name="Plunkett G.III."/>
            <person name="Neeno-Eckwall E.C."/>
            <person name="Glasner J.D."/>
            <person name="Perna N.T."/>
        </authorList>
    </citation>
    <scope>NUCLEOTIDE SEQUENCE [LARGE SCALE GENOMIC DNA]</scope>
    <source>
        <strain evidence="1 2">ATCC 51604</strain>
    </source>
</reference>
<evidence type="ECO:0000313" key="1">
    <source>
        <dbReference type="EMBL" id="OAT17985.1"/>
    </source>
</evidence>
<name>A0A1B7HQR2_9ENTR</name>
<comment type="caution">
    <text evidence="1">The sequence shown here is derived from an EMBL/GenBank/DDBJ whole genome shotgun (WGS) entry which is preliminary data.</text>
</comment>
<gene>
    <name evidence="1" type="ORF">M977_03773</name>
</gene>
<dbReference type="Proteomes" id="UP000078504">
    <property type="component" value="Unassembled WGS sequence"/>
</dbReference>
<proteinExistence type="predicted"/>
<sequence>MAVANSNTFARAEITATQSIIAGDIAALLKLPLGATHDLFQVVDICQRYADELIEVDNHAEYMALCGRLLAGLNVLKVVLKSPLPKHLIEQLTVNENNADEYRSQLSTDSETTCEYCSALTMVLLNQQVTEDQQEHIEELLFELLTMLAEDLKAPRFIRTACGLAMIGGEVIPAIH</sequence>
<dbReference type="PATRIC" id="fig|1354253.4.peg.3849"/>
<evidence type="ECO:0000313" key="2">
    <source>
        <dbReference type="Proteomes" id="UP000078504"/>
    </source>
</evidence>
<organism evidence="1 2">
    <name type="scientific">Buttiauxella gaviniae ATCC 51604</name>
    <dbReference type="NCBI Taxonomy" id="1354253"/>
    <lineage>
        <taxon>Bacteria</taxon>
        <taxon>Pseudomonadati</taxon>
        <taxon>Pseudomonadota</taxon>
        <taxon>Gammaproteobacteria</taxon>
        <taxon>Enterobacterales</taxon>
        <taxon>Enterobacteriaceae</taxon>
        <taxon>Buttiauxella</taxon>
    </lineage>
</organism>
<dbReference type="EMBL" id="LXEP01000033">
    <property type="protein sequence ID" value="OAT17985.1"/>
    <property type="molecule type" value="Genomic_DNA"/>
</dbReference>
<protein>
    <submittedName>
        <fullName evidence="1">Uncharacterized protein</fullName>
    </submittedName>
</protein>